<evidence type="ECO:0000313" key="2">
    <source>
        <dbReference type="Proteomes" id="UP001054945"/>
    </source>
</evidence>
<proteinExistence type="predicted"/>
<gene>
    <name evidence="1" type="ORF">CEXT_678461</name>
</gene>
<dbReference type="EMBL" id="BPLR01001306">
    <property type="protein sequence ID" value="GIZ01460.1"/>
    <property type="molecule type" value="Genomic_DNA"/>
</dbReference>
<keyword evidence="2" id="KW-1185">Reference proteome</keyword>
<sequence length="284" mass="32043">KSVLFQGGINSANLSWIKNRAKLSHRKPGDPLSRFMGFSCPRGQKGGRNISRGMRIFRDGGRNRGPNPTGDLLGDLKWRKFILLHGRINTVKPQLDKESSEVVAPHPIVNQETPFRVLWGFPVHGDRQGVVTFRGEFVFTMHMRNRRGGKDPIVQATCLGFKVKEVRPFAGRYTLSEPQLLKESKEVVAPHPIVNQETPFPVLWGLPVHGDRKGEVRSFAGTYNLGEVLLDKESNEVVAPHQIVNQETPFPFYGVFLPTGTERGRKILRGVCFYDAHENVERGW</sequence>
<feature type="non-terminal residue" evidence="1">
    <location>
        <position position="1"/>
    </location>
</feature>
<organism evidence="1 2">
    <name type="scientific">Caerostris extrusa</name>
    <name type="common">Bark spider</name>
    <name type="synonym">Caerostris bankana</name>
    <dbReference type="NCBI Taxonomy" id="172846"/>
    <lineage>
        <taxon>Eukaryota</taxon>
        <taxon>Metazoa</taxon>
        <taxon>Ecdysozoa</taxon>
        <taxon>Arthropoda</taxon>
        <taxon>Chelicerata</taxon>
        <taxon>Arachnida</taxon>
        <taxon>Araneae</taxon>
        <taxon>Araneomorphae</taxon>
        <taxon>Entelegynae</taxon>
        <taxon>Araneoidea</taxon>
        <taxon>Araneidae</taxon>
        <taxon>Caerostris</taxon>
    </lineage>
</organism>
<comment type="caution">
    <text evidence="1">The sequence shown here is derived from an EMBL/GenBank/DDBJ whole genome shotgun (WGS) entry which is preliminary data.</text>
</comment>
<name>A0AAV4Y4R3_CAEEX</name>
<evidence type="ECO:0000313" key="1">
    <source>
        <dbReference type="EMBL" id="GIZ01460.1"/>
    </source>
</evidence>
<reference evidence="1 2" key="1">
    <citation type="submission" date="2021-06" db="EMBL/GenBank/DDBJ databases">
        <title>Caerostris extrusa draft genome.</title>
        <authorList>
            <person name="Kono N."/>
            <person name="Arakawa K."/>
        </authorList>
    </citation>
    <scope>NUCLEOTIDE SEQUENCE [LARGE SCALE GENOMIC DNA]</scope>
</reference>
<dbReference type="AlphaFoldDB" id="A0AAV4Y4R3"/>
<accession>A0AAV4Y4R3</accession>
<protein>
    <submittedName>
        <fullName evidence="1">Uncharacterized protein</fullName>
    </submittedName>
</protein>
<dbReference type="Proteomes" id="UP001054945">
    <property type="component" value="Unassembled WGS sequence"/>
</dbReference>